<dbReference type="EMBL" id="VSRR010017751">
    <property type="protein sequence ID" value="MPC60645.1"/>
    <property type="molecule type" value="Genomic_DNA"/>
</dbReference>
<evidence type="ECO:0000256" key="1">
    <source>
        <dbReference type="SAM" id="MobiDB-lite"/>
    </source>
</evidence>
<name>A0A5B7GTE5_PORTR</name>
<feature type="compositionally biased region" description="Basic and acidic residues" evidence="1">
    <location>
        <begin position="1"/>
        <end position="10"/>
    </location>
</feature>
<organism evidence="2 3">
    <name type="scientific">Portunus trituberculatus</name>
    <name type="common">Swimming crab</name>
    <name type="synonym">Neptunus trituberculatus</name>
    <dbReference type="NCBI Taxonomy" id="210409"/>
    <lineage>
        <taxon>Eukaryota</taxon>
        <taxon>Metazoa</taxon>
        <taxon>Ecdysozoa</taxon>
        <taxon>Arthropoda</taxon>
        <taxon>Crustacea</taxon>
        <taxon>Multicrustacea</taxon>
        <taxon>Malacostraca</taxon>
        <taxon>Eumalacostraca</taxon>
        <taxon>Eucarida</taxon>
        <taxon>Decapoda</taxon>
        <taxon>Pleocyemata</taxon>
        <taxon>Brachyura</taxon>
        <taxon>Eubrachyura</taxon>
        <taxon>Portunoidea</taxon>
        <taxon>Portunidae</taxon>
        <taxon>Portuninae</taxon>
        <taxon>Portunus</taxon>
    </lineage>
</organism>
<protein>
    <submittedName>
        <fullName evidence="2">Uncharacterized protein</fullName>
    </submittedName>
</protein>
<evidence type="ECO:0000313" key="2">
    <source>
        <dbReference type="EMBL" id="MPC60645.1"/>
    </source>
</evidence>
<comment type="caution">
    <text evidence="2">The sequence shown here is derived from an EMBL/GenBank/DDBJ whole genome shotgun (WGS) entry which is preliminary data.</text>
</comment>
<proteinExistence type="predicted"/>
<sequence length="162" mass="18564">MNVTEEERVKYGIKTPAPRSRHSSHAPYDFSLRRDKSISRSLQPVIIRHHHQPTSAAHQSPSPIPPTITYSALYLITTATFHSPCITHTSPRQYVHVCLESQPFTTRPSAILFPFISPSSPPFHQAPLESRQRLISVKRYRPSRPSPPPFIPYLRRGFLRHV</sequence>
<gene>
    <name evidence="2" type="ORF">E2C01_054700</name>
</gene>
<dbReference type="AlphaFoldDB" id="A0A5B7GTE5"/>
<accession>A0A5B7GTE5</accession>
<dbReference type="Proteomes" id="UP000324222">
    <property type="component" value="Unassembled WGS sequence"/>
</dbReference>
<reference evidence="2 3" key="1">
    <citation type="submission" date="2019-05" db="EMBL/GenBank/DDBJ databases">
        <title>Another draft genome of Portunus trituberculatus and its Hox gene families provides insights of decapod evolution.</title>
        <authorList>
            <person name="Jeong J.-H."/>
            <person name="Song I."/>
            <person name="Kim S."/>
            <person name="Choi T."/>
            <person name="Kim D."/>
            <person name="Ryu S."/>
            <person name="Kim W."/>
        </authorList>
    </citation>
    <scope>NUCLEOTIDE SEQUENCE [LARGE SCALE GENOMIC DNA]</scope>
    <source>
        <tissue evidence="2">Muscle</tissue>
    </source>
</reference>
<feature type="region of interest" description="Disordered" evidence="1">
    <location>
        <begin position="1"/>
        <end position="30"/>
    </location>
</feature>
<keyword evidence="3" id="KW-1185">Reference proteome</keyword>
<evidence type="ECO:0000313" key="3">
    <source>
        <dbReference type="Proteomes" id="UP000324222"/>
    </source>
</evidence>